<accession>A0AAW2Q1V2</accession>
<evidence type="ECO:0000313" key="2">
    <source>
        <dbReference type="EMBL" id="KAL0361591.1"/>
    </source>
</evidence>
<protein>
    <submittedName>
        <fullName evidence="2">Uncharacterized protein</fullName>
    </submittedName>
</protein>
<dbReference type="EMBL" id="JACGWJ010000016">
    <property type="protein sequence ID" value="KAL0361591.1"/>
    <property type="molecule type" value="Genomic_DNA"/>
</dbReference>
<organism evidence="2">
    <name type="scientific">Sesamum radiatum</name>
    <name type="common">Black benniseed</name>
    <dbReference type="NCBI Taxonomy" id="300843"/>
    <lineage>
        <taxon>Eukaryota</taxon>
        <taxon>Viridiplantae</taxon>
        <taxon>Streptophyta</taxon>
        <taxon>Embryophyta</taxon>
        <taxon>Tracheophyta</taxon>
        <taxon>Spermatophyta</taxon>
        <taxon>Magnoliopsida</taxon>
        <taxon>eudicotyledons</taxon>
        <taxon>Gunneridae</taxon>
        <taxon>Pentapetalae</taxon>
        <taxon>asterids</taxon>
        <taxon>lamiids</taxon>
        <taxon>Lamiales</taxon>
        <taxon>Pedaliaceae</taxon>
        <taxon>Sesamum</taxon>
    </lineage>
</organism>
<reference evidence="2" key="1">
    <citation type="submission" date="2020-06" db="EMBL/GenBank/DDBJ databases">
        <authorList>
            <person name="Li T."/>
            <person name="Hu X."/>
            <person name="Zhang T."/>
            <person name="Song X."/>
            <person name="Zhang H."/>
            <person name="Dai N."/>
            <person name="Sheng W."/>
            <person name="Hou X."/>
            <person name="Wei L."/>
        </authorList>
    </citation>
    <scope>NUCLEOTIDE SEQUENCE</scope>
    <source>
        <strain evidence="2">G02</strain>
        <tissue evidence="2">Leaf</tissue>
    </source>
</reference>
<name>A0AAW2Q1V2_SESRA</name>
<reference evidence="2" key="2">
    <citation type="journal article" date="2024" name="Plant">
        <title>Genomic evolution and insights into agronomic trait innovations of Sesamum species.</title>
        <authorList>
            <person name="Miao H."/>
            <person name="Wang L."/>
            <person name="Qu L."/>
            <person name="Liu H."/>
            <person name="Sun Y."/>
            <person name="Le M."/>
            <person name="Wang Q."/>
            <person name="Wei S."/>
            <person name="Zheng Y."/>
            <person name="Lin W."/>
            <person name="Duan Y."/>
            <person name="Cao H."/>
            <person name="Xiong S."/>
            <person name="Wang X."/>
            <person name="Wei L."/>
            <person name="Li C."/>
            <person name="Ma Q."/>
            <person name="Ju M."/>
            <person name="Zhao R."/>
            <person name="Li G."/>
            <person name="Mu C."/>
            <person name="Tian Q."/>
            <person name="Mei H."/>
            <person name="Zhang T."/>
            <person name="Gao T."/>
            <person name="Zhang H."/>
        </authorList>
    </citation>
    <scope>NUCLEOTIDE SEQUENCE</scope>
    <source>
        <strain evidence="2">G02</strain>
    </source>
</reference>
<dbReference type="AlphaFoldDB" id="A0AAW2Q1V2"/>
<feature type="region of interest" description="Disordered" evidence="1">
    <location>
        <begin position="31"/>
        <end position="55"/>
    </location>
</feature>
<gene>
    <name evidence="2" type="ORF">Sradi_3843600</name>
</gene>
<proteinExistence type="predicted"/>
<evidence type="ECO:0000256" key="1">
    <source>
        <dbReference type="SAM" id="MobiDB-lite"/>
    </source>
</evidence>
<sequence>MIRSSKRFLSRGNAVFLEKGFSSDNRRDEVLIDESSEEPQHDNTTSFEPPVHTNGVPILRRSTRESRVPERYGFIVLTSQLDNDAKTYGEAMSDINSDKWLEAMKFEMDSMGSNQVWTLVNRPKGVRPVGSKWVYKRKL</sequence>
<comment type="caution">
    <text evidence="2">The sequence shown here is derived from an EMBL/GenBank/DDBJ whole genome shotgun (WGS) entry which is preliminary data.</text>
</comment>